<dbReference type="EMBL" id="JAUFQH010000019">
    <property type="protein sequence ID" value="MDN3621239.1"/>
    <property type="molecule type" value="Genomic_DNA"/>
</dbReference>
<sequence>MEIESKLHAIDWIILSVTLIFIVAYGTYVTRKNDNVTDYIKGGSDSKWWTIGLSVMATQASAITFLSTPGQAFHSGMGFVQFYFGLPIAMIIICVVFIPIYHKLKVYTAYEFLEGRFDLKTRSLAAILFLIQRGLAAGITIFAPAIILSAVLDWDLLTLNIIIGFLVIIYTVSGGTKAVNVTQKQQMIIIFIGMLIAFFMIMSQLPENITFTNALEIAGASNKMEVLDFSFDLSNRYTVWTGILGGTFLMLSYFGTDQSQVQRYLSGKSVRESQLGLIFNGLLKVPMQFFILLIGVMVFVFYQFNASPLNFNPTANDAVQNSEFVGEYQKLEAEHTIIENDKRLLFSDGFQMEEATRIQELNERDLALKESAKEIIKKVNEKSIKKIESNDKDYVFIHFILNNLPRGLIGLLLAVILSAAMSSTASELNALASTTAIDLYKRNVREDKDEEHYVKASKWFTLLWGIIAISVACVANLFDNLIQLVNIIGSIFYGNVLGIFLLAFFFKKVNGNAVFRAALITQILICSIYYFGIYNLETQGLEPIISYLWLNFIGCVLVIFFSLLFVFKAINKQSKVALIISLLAILKITYDVLNDVSLNITHVVSLIVLFSFLGFFNIDKTILNEKEN</sequence>
<dbReference type="Pfam" id="PF00474">
    <property type="entry name" value="SSF"/>
    <property type="match status" value="2"/>
</dbReference>
<feature type="transmembrane region" description="Helical" evidence="12">
    <location>
        <begin position="12"/>
        <end position="28"/>
    </location>
</feature>
<keyword evidence="6 12" id="KW-1133">Transmembrane helix</keyword>
<dbReference type="AlphaFoldDB" id="A0AAJ1VIH4"/>
<feature type="transmembrane region" description="Helical" evidence="12">
    <location>
        <begin position="277"/>
        <end position="302"/>
    </location>
</feature>
<evidence type="ECO:0000256" key="9">
    <source>
        <dbReference type="ARBA" id="ARBA00023136"/>
    </source>
</evidence>
<dbReference type="PROSITE" id="PS50283">
    <property type="entry name" value="NA_SOLUT_SYMP_3"/>
    <property type="match status" value="1"/>
</dbReference>
<dbReference type="InterPro" id="IPR001734">
    <property type="entry name" value="Na/solute_symporter"/>
</dbReference>
<evidence type="ECO:0000256" key="7">
    <source>
        <dbReference type="ARBA" id="ARBA00023053"/>
    </source>
</evidence>
<evidence type="ECO:0000256" key="11">
    <source>
        <dbReference type="RuleBase" id="RU362091"/>
    </source>
</evidence>
<feature type="transmembrane region" description="Helical" evidence="12">
    <location>
        <begin position="123"/>
        <end position="151"/>
    </location>
</feature>
<evidence type="ECO:0000313" key="13">
    <source>
        <dbReference type="EMBL" id="AUC22558.1"/>
    </source>
</evidence>
<keyword evidence="9 12" id="KW-0472">Membrane</keyword>
<evidence type="ECO:0000256" key="8">
    <source>
        <dbReference type="ARBA" id="ARBA00023065"/>
    </source>
</evidence>
<dbReference type="Gene3D" id="1.20.1730.10">
    <property type="entry name" value="Sodium/glucose cotransporter"/>
    <property type="match status" value="1"/>
</dbReference>
<organism evidence="14 16">
    <name type="scientific">Polaribacter sejongensis</name>
    <dbReference type="NCBI Taxonomy" id="985043"/>
    <lineage>
        <taxon>Bacteria</taxon>
        <taxon>Pseudomonadati</taxon>
        <taxon>Bacteroidota</taxon>
        <taxon>Flavobacteriia</taxon>
        <taxon>Flavobacteriales</taxon>
        <taxon>Flavobacteriaceae</taxon>
    </lineage>
</organism>
<evidence type="ECO:0000256" key="12">
    <source>
        <dbReference type="SAM" id="Phobius"/>
    </source>
</evidence>
<feature type="transmembrane region" description="Helical" evidence="12">
    <location>
        <begin position="484"/>
        <end position="506"/>
    </location>
</feature>
<feature type="transmembrane region" description="Helical" evidence="12">
    <location>
        <begin position="187"/>
        <end position="205"/>
    </location>
</feature>
<reference evidence="14 16" key="1">
    <citation type="journal article" date="2014" name="Int. J. Syst. Evol. Microbiol.">
        <title>Complete genome sequence of Corynebacterium casei LMG S-19264T (=DSM 44701T), isolated from a smear-ripened cheese.</title>
        <authorList>
            <consortium name="US DOE Joint Genome Institute (JGI-PGF)"/>
            <person name="Walter F."/>
            <person name="Albersmeier A."/>
            <person name="Kalinowski J."/>
            <person name="Ruckert C."/>
        </authorList>
    </citation>
    <scope>NUCLEOTIDE SEQUENCE [LARGE SCALE GENOMIC DNA]</scope>
    <source>
        <strain evidence="14 16">CECT 8670</strain>
    </source>
</reference>
<feature type="transmembrane region" description="Helical" evidence="12">
    <location>
        <begin position="599"/>
        <end position="618"/>
    </location>
</feature>
<evidence type="ECO:0000256" key="1">
    <source>
        <dbReference type="ARBA" id="ARBA00004651"/>
    </source>
</evidence>
<dbReference type="GO" id="GO:0005886">
    <property type="term" value="C:plasma membrane"/>
    <property type="evidence" value="ECO:0007669"/>
    <property type="project" value="UniProtKB-SubCell"/>
</dbReference>
<proteinExistence type="inferred from homology"/>
<dbReference type="RefSeq" id="WP_208888804.1">
    <property type="nucleotide sequence ID" value="NZ_CP019336.1"/>
</dbReference>
<evidence type="ECO:0000313" key="15">
    <source>
        <dbReference type="Proteomes" id="UP000232721"/>
    </source>
</evidence>
<keyword evidence="5 12" id="KW-0812">Transmembrane</keyword>
<feature type="transmembrane region" description="Helical" evidence="12">
    <location>
        <begin position="544"/>
        <end position="567"/>
    </location>
</feature>
<dbReference type="GO" id="GO:0006814">
    <property type="term" value="P:sodium ion transport"/>
    <property type="evidence" value="ECO:0007669"/>
    <property type="project" value="UniProtKB-KW"/>
</dbReference>
<comment type="similarity">
    <text evidence="2 11">Belongs to the sodium:solute symporter (SSF) (TC 2.A.21) family.</text>
</comment>
<protein>
    <submittedName>
        <fullName evidence="14">Sodium:solute symporter</fullName>
    </submittedName>
</protein>
<evidence type="ECO:0000256" key="10">
    <source>
        <dbReference type="ARBA" id="ARBA00023201"/>
    </source>
</evidence>
<keyword evidence="15" id="KW-1185">Reference proteome</keyword>
<dbReference type="CDD" id="cd11494">
    <property type="entry name" value="SLC5sbd_NIS-like_u2"/>
    <property type="match status" value="1"/>
</dbReference>
<feature type="transmembrane region" description="Helical" evidence="12">
    <location>
        <begin position="80"/>
        <end position="102"/>
    </location>
</feature>
<dbReference type="InterPro" id="IPR038377">
    <property type="entry name" value="Na/Glc_symporter_sf"/>
</dbReference>
<keyword evidence="3" id="KW-0813">Transport</keyword>
<evidence type="ECO:0000256" key="5">
    <source>
        <dbReference type="ARBA" id="ARBA00022692"/>
    </source>
</evidence>
<dbReference type="InterPro" id="IPR051163">
    <property type="entry name" value="Sodium:Solute_Symporter_SSF"/>
</dbReference>
<feature type="transmembrane region" description="Helical" evidence="12">
    <location>
        <begin position="459"/>
        <end position="478"/>
    </location>
</feature>
<evidence type="ECO:0000313" key="16">
    <source>
        <dbReference type="Proteomes" id="UP001228636"/>
    </source>
</evidence>
<comment type="subcellular location">
    <subcellularLocation>
        <location evidence="1">Cell membrane</location>
        <topology evidence="1">Multi-pass membrane protein</topology>
    </subcellularLocation>
</comment>
<accession>A0AAJ1VIH4</accession>
<gene>
    <name evidence="13" type="ORF">BTO15_10860</name>
    <name evidence="14" type="ORF">QWY81_17365</name>
</gene>
<feature type="transmembrane region" description="Helical" evidence="12">
    <location>
        <begin position="157"/>
        <end position="175"/>
    </location>
</feature>
<dbReference type="PANTHER" id="PTHR42985">
    <property type="entry name" value="SODIUM-COUPLED MONOCARBOXYLATE TRANSPORTER"/>
    <property type="match status" value="1"/>
</dbReference>
<reference evidence="14" key="3">
    <citation type="submission" date="2023-06" db="EMBL/GenBank/DDBJ databases">
        <authorList>
            <person name="Lucena T."/>
            <person name="Sun Q."/>
        </authorList>
    </citation>
    <scope>NUCLEOTIDE SEQUENCE</scope>
    <source>
        <strain evidence="14">CECT 8670</strain>
    </source>
</reference>
<feature type="transmembrane region" description="Helical" evidence="12">
    <location>
        <begin position="48"/>
        <end position="68"/>
    </location>
</feature>
<dbReference type="Proteomes" id="UP000232721">
    <property type="component" value="Chromosome"/>
</dbReference>
<feature type="transmembrane region" description="Helical" evidence="12">
    <location>
        <begin position="513"/>
        <end position="532"/>
    </location>
</feature>
<keyword evidence="7" id="KW-0915">Sodium</keyword>
<name>A0AAJ1VIH4_9FLAO</name>
<evidence type="ECO:0000256" key="4">
    <source>
        <dbReference type="ARBA" id="ARBA00022475"/>
    </source>
</evidence>
<keyword evidence="8" id="KW-0406">Ion transport</keyword>
<evidence type="ECO:0000256" key="3">
    <source>
        <dbReference type="ARBA" id="ARBA00022448"/>
    </source>
</evidence>
<reference evidence="13 15" key="2">
    <citation type="submission" date="2017-02" db="EMBL/GenBank/DDBJ databases">
        <title>Trade-off between light-utilization and light-protection in marine flavobacteria.</title>
        <authorList>
            <person name="Kumagai Y."/>
            <person name="Yoshizawa S."/>
            <person name="Kogure K."/>
            <person name="Iwasaki W."/>
        </authorList>
    </citation>
    <scope>NUCLEOTIDE SEQUENCE [LARGE SCALE GENOMIC DNA]</scope>
    <source>
        <strain evidence="13 15">KCTC 23670</strain>
    </source>
</reference>
<dbReference type="Proteomes" id="UP001228636">
    <property type="component" value="Unassembled WGS sequence"/>
</dbReference>
<evidence type="ECO:0000256" key="6">
    <source>
        <dbReference type="ARBA" id="ARBA00022989"/>
    </source>
</evidence>
<dbReference type="EMBL" id="CP019336">
    <property type="protein sequence ID" value="AUC22558.1"/>
    <property type="molecule type" value="Genomic_DNA"/>
</dbReference>
<dbReference type="PANTHER" id="PTHR42985:SF47">
    <property type="entry name" value="INTEGRAL MEMBRANE TRANSPORT PROTEIN"/>
    <property type="match status" value="1"/>
</dbReference>
<keyword evidence="10" id="KW-0739">Sodium transport</keyword>
<evidence type="ECO:0000313" key="14">
    <source>
        <dbReference type="EMBL" id="MDN3621239.1"/>
    </source>
</evidence>
<feature type="transmembrane region" description="Helical" evidence="12">
    <location>
        <begin position="237"/>
        <end position="256"/>
    </location>
</feature>
<keyword evidence="4" id="KW-1003">Cell membrane</keyword>
<evidence type="ECO:0000256" key="2">
    <source>
        <dbReference type="ARBA" id="ARBA00006434"/>
    </source>
</evidence>
<dbReference type="GO" id="GO:0015293">
    <property type="term" value="F:symporter activity"/>
    <property type="evidence" value="ECO:0007669"/>
    <property type="project" value="TreeGrafter"/>
</dbReference>